<dbReference type="AlphaFoldDB" id="A0ABD0LKI1"/>
<dbReference type="CDD" id="cd00112">
    <property type="entry name" value="LDLa"/>
    <property type="match status" value="1"/>
</dbReference>
<dbReference type="EMBL" id="JACVVK020000039">
    <property type="protein sequence ID" value="KAK7500057.1"/>
    <property type="molecule type" value="Genomic_DNA"/>
</dbReference>
<dbReference type="InterPro" id="IPR036055">
    <property type="entry name" value="LDL_receptor-like_sf"/>
</dbReference>
<keyword evidence="1" id="KW-1015">Disulfide bond</keyword>
<sequence>VETSFGFVGALETHYPILNNACDKRHRRPMTCSNITVSTGQKLRRRSKSFHHSNPWLSSVPNRTFRKTSVCQEFAPGGCKSNKKYNRTGAKPIVASWPKEETCLYCMMERVCSATAETDARLPADCPKGEWPCQTHGVCINSTLLCDKVPDCPDHSDEGSI</sequence>
<dbReference type="SMART" id="SM00192">
    <property type="entry name" value="LDLa"/>
    <property type="match status" value="1"/>
</dbReference>
<dbReference type="Proteomes" id="UP001519460">
    <property type="component" value="Unassembled WGS sequence"/>
</dbReference>
<evidence type="ECO:0000313" key="3">
    <source>
        <dbReference type="EMBL" id="KAK7500057.1"/>
    </source>
</evidence>
<dbReference type="InterPro" id="IPR002172">
    <property type="entry name" value="LDrepeatLR_classA_rpt"/>
</dbReference>
<protein>
    <submittedName>
        <fullName evidence="3">Uncharacterized protein</fullName>
    </submittedName>
</protein>
<accession>A0ABD0LKI1</accession>
<name>A0ABD0LKI1_9CAEN</name>
<reference evidence="3 4" key="1">
    <citation type="journal article" date="2023" name="Sci. Data">
        <title>Genome assembly of the Korean intertidal mud-creeper Batillaria attramentaria.</title>
        <authorList>
            <person name="Patra A.K."/>
            <person name="Ho P.T."/>
            <person name="Jun S."/>
            <person name="Lee S.J."/>
            <person name="Kim Y."/>
            <person name="Won Y.J."/>
        </authorList>
    </citation>
    <scope>NUCLEOTIDE SEQUENCE [LARGE SCALE GENOMIC DNA]</scope>
    <source>
        <strain evidence="3">Wonlab-2016</strain>
    </source>
</reference>
<keyword evidence="4" id="KW-1185">Reference proteome</keyword>
<dbReference type="SUPFAM" id="SSF57424">
    <property type="entry name" value="LDL receptor-like module"/>
    <property type="match status" value="1"/>
</dbReference>
<feature type="non-terminal residue" evidence="3">
    <location>
        <position position="1"/>
    </location>
</feature>
<proteinExistence type="predicted"/>
<comment type="caution">
    <text evidence="3">The sequence shown here is derived from an EMBL/GenBank/DDBJ whole genome shotgun (WGS) entry which is preliminary data.</text>
</comment>
<dbReference type="Pfam" id="PF00057">
    <property type="entry name" value="Ldl_recept_a"/>
    <property type="match status" value="1"/>
</dbReference>
<dbReference type="PROSITE" id="PS50068">
    <property type="entry name" value="LDLRA_2"/>
    <property type="match status" value="1"/>
</dbReference>
<dbReference type="Gene3D" id="4.10.400.10">
    <property type="entry name" value="Low-density Lipoprotein Receptor"/>
    <property type="match status" value="1"/>
</dbReference>
<comment type="caution">
    <text evidence="2">Lacks conserved residue(s) required for the propagation of feature annotation.</text>
</comment>
<evidence type="ECO:0000256" key="1">
    <source>
        <dbReference type="ARBA" id="ARBA00023157"/>
    </source>
</evidence>
<organism evidence="3 4">
    <name type="scientific">Batillaria attramentaria</name>
    <dbReference type="NCBI Taxonomy" id="370345"/>
    <lineage>
        <taxon>Eukaryota</taxon>
        <taxon>Metazoa</taxon>
        <taxon>Spiralia</taxon>
        <taxon>Lophotrochozoa</taxon>
        <taxon>Mollusca</taxon>
        <taxon>Gastropoda</taxon>
        <taxon>Caenogastropoda</taxon>
        <taxon>Sorbeoconcha</taxon>
        <taxon>Cerithioidea</taxon>
        <taxon>Batillariidae</taxon>
        <taxon>Batillaria</taxon>
    </lineage>
</organism>
<evidence type="ECO:0000256" key="2">
    <source>
        <dbReference type="PROSITE-ProRule" id="PRU00124"/>
    </source>
</evidence>
<evidence type="ECO:0000313" key="4">
    <source>
        <dbReference type="Proteomes" id="UP001519460"/>
    </source>
</evidence>
<gene>
    <name evidence="3" type="ORF">BaRGS_00008604</name>
</gene>
<feature type="non-terminal residue" evidence="3">
    <location>
        <position position="161"/>
    </location>
</feature>